<organism evidence="4">
    <name type="scientific">freshwater sediment metagenome</name>
    <dbReference type="NCBI Taxonomy" id="556182"/>
    <lineage>
        <taxon>unclassified sequences</taxon>
        <taxon>metagenomes</taxon>
        <taxon>ecological metagenomes</taxon>
    </lineage>
</organism>
<evidence type="ECO:0000259" key="3">
    <source>
        <dbReference type="PROSITE" id="PS51186"/>
    </source>
</evidence>
<keyword evidence="1" id="KW-0808">Transferase</keyword>
<name>A0AA48LY36_9ZZZZ</name>
<evidence type="ECO:0000256" key="1">
    <source>
        <dbReference type="ARBA" id="ARBA00022679"/>
    </source>
</evidence>
<dbReference type="AlphaFoldDB" id="A0AA48LY36"/>
<proteinExistence type="predicted"/>
<dbReference type="InterPro" id="IPR050832">
    <property type="entry name" value="Bact_Acetyltransf"/>
</dbReference>
<reference evidence="4" key="1">
    <citation type="submission" date="2023-07" db="EMBL/GenBank/DDBJ databases">
        <authorList>
            <person name="Pelsma A.J. K."/>
        </authorList>
    </citation>
    <scope>NUCLEOTIDE SEQUENCE</scope>
</reference>
<feature type="domain" description="N-acetyltransferase" evidence="3">
    <location>
        <begin position="4"/>
        <end position="166"/>
    </location>
</feature>
<gene>
    <name evidence="4" type="ORF">AMST5_01236</name>
</gene>
<dbReference type="InterPro" id="IPR016181">
    <property type="entry name" value="Acyl_CoA_acyltransferase"/>
</dbReference>
<dbReference type="Gene3D" id="3.40.630.30">
    <property type="match status" value="1"/>
</dbReference>
<evidence type="ECO:0000313" key="4">
    <source>
        <dbReference type="EMBL" id="CAJ0859728.1"/>
    </source>
</evidence>
<dbReference type="GO" id="GO:0016747">
    <property type="term" value="F:acyltransferase activity, transferring groups other than amino-acyl groups"/>
    <property type="evidence" value="ECO:0007669"/>
    <property type="project" value="InterPro"/>
</dbReference>
<accession>A0AA48LY36</accession>
<dbReference type="PANTHER" id="PTHR43877:SF1">
    <property type="entry name" value="ACETYLTRANSFERASE"/>
    <property type="match status" value="1"/>
</dbReference>
<keyword evidence="2" id="KW-0012">Acyltransferase</keyword>
<dbReference type="CDD" id="cd04301">
    <property type="entry name" value="NAT_SF"/>
    <property type="match status" value="1"/>
</dbReference>
<dbReference type="PANTHER" id="PTHR43877">
    <property type="entry name" value="AMINOALKYLPHOSPHONATE N-ACETYLTRANSFERASE-RELATED-RELATED"/>
    <property type="match status" value="1"/>
</dbReference>
<evidence type="ECO:0000256" key="2">
    <source>
        <dbReference type="ARBA" id="ARBA00023315"/>
    </source>
</evidence>
<protein>
    <recommendedName>
        <fullName evidence="3">N-acetyltransferase domain-containing protein</fullName>
    </recommendedName>
</protein>
<dbReference type="PROSITE" id="PS51186">
    <property type="entry name" value="GNAT"/>
    <property type="match status" value="1"/>
</dbReference>
<dbReference type="SUPFAM" id="SSF55729">
    <property type="entry name" value="Acyl-CoA N-acyltransferases (Nat)"/>
    <property type="match status" value="1"/>
</dbReference>
<dbReference type="InterPro" id="IPR000182">
    <property type="entry name" value="GNAT_dom"/>
</dbReference>
<sequence length="185" mass="20152">MGGIEIVTAGTADAPRIAEIHVAAWRETYAGMMPAATLAGLDLAEWTERWRGRLAREDAAEATFLALDGSGAAGFGHCRPQTSQKLAPLGYSGEIAALYLLRRIQRRGVGTRLLRRMATHLLEHGYDSASVWVFRDAPRAHRFYEAHGAKATGIEGVWEIYGMTLPDLAYGWRDLNGLSGQARAG</sequence>
<dbReference type="EMBL" id="OY288114">
    <property type="protein sequence ID" value="CAJ0859728.1"/>
    <property type="molecule type" value="Genomic_DNA"/>
</dbReference>
<dbReference type="Pfam" id="PF00583">
    <property type="entry name" value="Acetyltransf_1"/>
    <property type="match status" value="1"/>
</dbReference>